<dbReference type="Gene3D" id="2.70.160.11">
    <property type="entry name" value="Hnrnp arginine n-methyltransferase1"/>
    <property type="match status" value="1"/>
</dbReference>
<evidence type="ECO:0000256" key="1">
    <source>
        <dbReference type="ARBA" id="ARBA00004514"/>
    </source>
</evidence>
<organism evidence="18 19">
    <name type="scientific">Phialemonium thermophilum</name>
    <dbReference type="NCBI Taxonomy" id="223376"/>
    <lineage>
        <taxon>Eukaryota</taxon>
        <taxon>Fungi</taxon>
        <taxon>Dikarya</taxon>
        <taxon>Ascomycota</taxon>
        <taxon>Pezizomycotina</taxon>
        <taxon>Sordariomycetes</taxon>
        <taxon>Sordariomycetidae</taxon>
        <taxon>Cephalothecales</taxon>
        <taxon>Cephalothecaceae</taxon>
        <taxon>Phialemonium</taxon>
    </lineage>
</organism>
<gene>
    <name evidence="18" type="ORF">VTK73DRAFT_3298</name>
</gene>
<dbReference type="Proteomes" id="UP001586593">
    <property type="component" value="Unassembled WGS sequence"/>
</dbReference>
<accession>A0ABR3Y1U6</accession>
<comment type="caution">
    <text evidence="18">The sequence shown here is derived from an EMBL/GenBank/DDBJ whole genome shotgun (WGS) entry which is preliminary data.</text>
</comment>
<dbReference type="EC" id="2.1.1.319" evidence="2"/>
<dbReference type="Pfam" id="PF22528">
    <property type="entry name" value="PRMT_C"/>
    <property type="match status" value="1"/>
</dbReference>
<evidence type="ECO:0000256" key="5">
    <source>
        <dbReference type="ARBA" id="ARBA00022679"/>
    </source>
</evidence>
<evidence type="ECO:0000256" key="10">
    <source>
        <dbReference type="ARBA" id="ARBA00047384"/>
    </source>
</evidence>
<feature type="region of interest" description="Disordered" evidence="14">
    <location>
        <begin position="115"/>
        <end position="141"/>
    </location>
</feature>
<dbReference type="InterPro" id="IPR029063">
    <property type="entry name" value="SAM-dependent_MTases_sf"/>
</dbReference>
<evidence type="ECO:0000259" key="15">
    <source>
        <dbReference type="Pfam" id="PF13649"/>
    </source>
</evidence>
<feature type="domain" description="Protein arginine N-methyltransferase" evidence="17">
    <location>
        <begin position="356"/>
        <end position="542"/>
    </location>
</feature>
<dbReference type="PROSITE" id="PS51678">
    <property type="entry name" value="SAM_MT_PRMT"/>
    <property type="match status" value="1"/>
</dbReference>
<feature type="coiled-coil region" evidence="13">
    <location>
        <begin position="143"/>
        <end position="170"/>
    </location>
</feature>
<proteinExistence type="predicted"/>
<keyword evidence="13" id="KW-0175">Coiled coil</keyword>
<dbReference type="InterPro" id="IPR025799">
    <property type="entry name" value="Arg_MeTrfase"/>
</dbReference>
<keyword evidence="7" id="KW-0479">Metal-binding</keyword>
<dbReference type="Pfam" id="PF13649">
    <property type="entry name" value="Methyltransf_25"/>
    <property type="match status" value="1"/>
</dbReference>
<dbReference type="Gene3D" id="3.40.50.150">
    <property type="entry name" value="Vaccinia Virus protein VP39"/>
    <property type="match status" value="1"/>
</dbReference>
<feature type="region of interest" description="Disordered" evidence="14">
    <location>
        <begin position="180"/>
        <end position="208"/>
    </location>
</feature>
<dbReference type="Pfam" id="PF21137">
    <property type="entry name" value="ANM3_C2H2_Zf"/>
    <property type="match status" value="1"/>
</dbReference>
<evidence type="ECO:0000256" key="2">
    <source>
        <dbReference type="ARBA" id="ARBA00011925"/>
    </source>
</evidence>
<feature type="domain" description="Methyltransferase" evidence="15">
    <location>
        <begin position="253"/>
        <end position="350"/>
    </location>
</feature>
<dbReference type="CDD" id="cd02440">
    <property type="entry name" value="AdoMet_MTases"/>
    <property type="match status" value="1"/>
</dbReference>
<dbReference type="PANTHER" id="PTHR11006">
    <property type="entry name" value="PROTEIN ARGININE N-METHYLTRANSFERASE"/>
    <property type="match status" value="1"/>
</dbReference>
<dbReference type="InterPro" id="IPR055135">
    <property type="entry name" value="PRMT_dom"/>
</dbReference>
<dbReference type="SUPFAM" id="SSF53335">
    <property type="entry name" value="S-adenosyl-L-methionine-dependent methyltransferases"/>
    <property type="match status" value="1"/>
</dbReference>
<evidence type="ECO:0000256" key="14">
    <source>
        <dbReference type="SAM" id="MobiDB-lite"/>
    </source>
</evidence>
<keyword evidence="8" id="KW-0863">Zinc-finger</keyword>
<dbReference type="SUPFAM" id="SSF57667">
    <property type="entry name" value="beta-beta-alpha zinc fingers"/>
    <property type="match status" value="1"/>
</dbReference>
<evidence type="ECO:0000256" key="6">
    <source>
        <dbReference type="ARBA" id="ARBA00022691"/>
    </source>
</evidence>
<evidence type="ECO:0000313" key="19">
    <source>
        <dbReference type="Proteomes" id="UP001586593"/>
    </source>
</evidence>
<feature type="domain" description="Protein arginine N-methyltransferase 3-like C2H2 zinc finger" evidence="16">
    <location>
        <begin position="55"/>
        <end position="98"/>
    </location>
</feature>
<keyword evidence="4 12" id="KW-0489">Methyltransferase</keyword>
<dbReference type="InterPro" id="IPR049482">
    <property type="entry name" value="ANM3-like_C2H2_Zf"/>
</dbReference>
<evidence type="ECO:0000259" key="17">
    <source>
        <dbReference type="Pfam" id="PF22528"/>
    </source>
</evidence>
<dbReference type="InterPro" id="IPR036236">
    <property type="entry name" value="Znf_C2H2_sf"/>
</dbReference>
<keyword evidence="9" id="KW-0862">Zinc</keyword>
<evidence type="ECO:0000313" key="18">
    <source>
        <dbReference type="EMBL" id="KAL1881969.1"/>
    </source>
</evidence>
<evidence type="ECO:0000256" key="3">
    <source>
        <dbReference type="ARBA" id="ARBA00022490"/>
    </source>
</evidence>
<dbReference type="EMBL" id="JAZHXJ010000020">
    <property type="protein sequence ID" value="KAL1881969.1"/>
    <property type="molecule type" value="Genomic_DNA"/>
</dbReference>
<dbReference type="InterPro" id="IPR041698">
    <property type="entry name" value="Methyltransf_25"/>
</dbReference>
<evidence type="ECO:0000256" key="8">
    <source>
        <dbReference type="ARBA" id="ARBA00022771"/>
    </source>
</evidence>
<comment type="catalytic activity">
    <reaction evidence="10">
        <text>L-arginyl-[protein] + 2 S-adenosyl-L-methionine = N(omega),N(omega)-dimethyl-L-arginyl-[protein] + 2 S-adenosyl-L-homocysteine + 2 H(+)</text>
        <dbReference type="Rhea" id="RHEA:48096"/>
        <dbReference type="Rhea" id="RHEA-COMP:10532"/>
        <dbReference type="Rhea" id="RHEA-COMP:11991"/>
        <dbReference type="ChEBI" id="CHEBI:15378"/>
        <dbReference type="ChEBI" id="CHEBI:29965"/>
        <dbReference type="ChEBI" id="CHEBI:57856"/>
        <dbReference type="ChEBI" id="CHEBI:59789"/>
        <dbReference type="ChEBI" id="CHEBI:61897"/>
        <dbReference type="EC" id="2.1.1.319"/>
    </reaction>
    <physiologicalReaction direction="left-to-right" evidence="10">
        <dbReference type="Rhea" id="RHEA:48097"/>
    </physiologicalReaction>
</comment>
<dbReference type="PANTHER" id="PTHR11006:SF116">
    <property type="entry name" value="PROTEIN METHYLTRANSFERASE"/>
    <property type="match status" value="1"/>
</dbReference>
<comment type="catalytic activity">
    <reaction evidence="11">
        <text>L-arginyl-[protein] + S-adenosyl-L-methionine = N(omega)-methyl-L-arginyl-[protein] + S-adenosyl-L-homocysteine + H(+)</text>
        <dbReference type="Rhea" id="RHEA:48100"/>
        <dbReference type="Rhea" id="RHEA-COMP:10532"/>
        <dbReference type="Rhea" id="RHEA-COMP:11990"/>
        <dbReference type="ChEBI" id="CHEBI:15378"/>
        <dbReference type="ChEBI" id="CHEBI:29965"/>
        <dbReference type="ChEBI" id="CHEBI:57856"/>
        <dbReference type="ChEBI" id="CHEBI:59789"/>
        <dbReference type="ChEBI" id="CHEBI:65280"/>
    </reaction>
    <physiologicalReaction direction="left-to-right" evidence="11">
        <dbReference type="Rhea" id="RHEA:48101"/>
    </physiologicalReaction>
</comment>
<evidence type="ECO:0000256" key="9">
    <source>
        <dbReference type="ARBA" id="ARBA00022833"/>
    </source>
</evidence>
<evidence type="ECO:0000256" key="7">
    <source>
        <dbReference type="ARBA" id="ARBA00022723"/>
    </source>
</evidence>
<evidence type="ECO:0000256" key="13">
    <source>
        <dbReference type="SAM" id="Coils"/>
    </source>
</evidence>
<keyword evidence="3" id="KW-0963">Cytoplasm</keyword>
<evidence type="ECO:0000259" key="16">
    <source>
        <dbReference type="Pfam" id="PF21137"/>
    </source>
</evidence>
<sequence length="552" mass="62184">MSDNDDEWLEDNEDDEEEESLSVVSLFDDQVFPDAASMLSYCKEKHNFDFLAVRDRLRLDFHGTVKLINFIRQRVRQGEPLPKEISASDLEDDLYLKPVLEDDALIMCLDDLPEVPVGQEEGPAGDQAGTGADGSNSGAPVSAEELMRRNVELQTELENLSKQFNSYRLAVQQTLDKRWGADDDEGTKAEASAGPSGTPATGQSDSGKDDSAYYWESYAHNDIHEIMLKDRVRTDAYRDFIYANKNLFVGKVVLDVGCGTGILSMFCAKAGAKQVIAVDNSDIINRARVNIFNNGLSDQITCLKGRMEDVVLPVKEVDIIVSEWMGYCLLYEAMLPSVIWARDRYLRSGGLMVPSHASIWVAPVSDPDFIADNVAFWRDVYGFDMKAMQEGMYRDVRIQTLPARSLGGSAYPFRFLDLHKVKVEDLVFNAEWQSKMLAEAEELDGFLLWFDMFFATEPEDRSIIPEVTAKDWAVGGRERVAFTTGPYGEETHWKQGLFILEDQFRDVPCKGGQDVRGRISFAIPSDHARGLEISISWEIEGQEEHSQKWLVH</sequence>
<keyword evidence="6 12" id="KW-0949">S-adenosyl-L-methionine</keyword>
<keyword evidence="5 12" id="KW-0808">Transferase</keyword>
<keyword evidence="19" id="KW-1185">Reference proteome</keyword>
<protein>
    <recommendedName>
        <fullName evidence="2">type I protein arginine methyltransferase</fullName>
        <ecNumber evidence="2">2.1.1.319</ecNumber>
    </recommendedName>
</protein>
<reference evidence="18 19" key="1">
    <citation type="journal article" date="2024" name="Commun. Biol.">
        <title>Comparative genomic analysis of thermophilic fungi reveals convergent evolutionary adaptations and gene losses.</title>
        <authorList>
            <person name="Steindorff A.S."/>
            <person name="Aguilar-Pontes M.V."/>
            <person name="Robinson A.J."/>
            <person name="Andreopoulos B."/>
            <person name="LaButti K."/>
            <person name="Kuo A."/>
            <person name="Mondo S."/>
            <person name="Riley R."/>
            <person name="Otillar R."/>
            <person name="Haridas S."/>
            <person name="Lipzen A."/>
            <person name="Grimwood J."/>
            <person name="Schmutz J."/>
            <person name="Clum A."/>
            <person name="Reid I.D."/>
            <person name="Moisan M.C."/>
            <person name="Butler G."/>
            <person name="Nguyen T.T.M."/>
            <person name="Dewar K."/>
            <person name="Conant G."/>
            <person name="Drula E."/>
            <person name="Henrissat B."/>
            <person name="Hansel C."/>
            <person name="Singer S."/>
            <person name="Hutchinson M.I."/>
            <person name="de Vries R.P."/>
            <person name="Natvig D.O."/>
            <person name="Powell A.J."/>
            <person name="Tsang A."/>
            <person name="Grigoriev I.V."/>
        </authorList>
    </citation>
    <scope>NUCLEOTIDE SEQUENCE [LARGE SCALE GENOMIC DNA]</scope>
    <source>
        <strain evidence="18 19">ATCC 24622</strain>
    </source>
</reference>
<name>A0ABR3Y1U6_9PEZI</name>
<evidence type="ECO:0000256" key="11">
    <source>
        <dbReference type="ARBA" id="ARBA00049303"/>
    </source>
</evidence>
<evidence type="ECO:0000256" key="12">
    <source>
        <dbReference type="PROSITE-ProRule" id="PRU01015"/>
    </source>
</evidence>
<comment type="subcellular location">
    <subcellularLocation>
        <location evidence="1">Cytoplasm</location>
        <location evidence="1">Cytosol</location>
    </subcellularLocation>
</comment>
<evidence type="ECO:0000256" key="4">
    <source>
        <dbReference type="ARBA" id="ARBA00022603"/>
    </source>
</evidence>